<protein>
    <submittedName>
        <fullName evidence="1">Uncharacterized protein</fullName>
    </submittedName>
</protein>
<accession>A0A392T479</accession>
<organism evidence="1 2">
    <name type="scientific">Trifolium medium</name>
    <dbReference type="NCBI Taxonomy" id="97028"/>
    <lineage>
        <taxon>Eukaryota</taxon>
        <taxon>Viridiplantae</taxon>
        <taxon>Streptophyta</taxon>
        <taxon>Embryophyta</taxon>
        <taxon>Tracheophyta</taxon>
        <taxon>Spermatophyta</taxon>
        <taxon>Magnoliopsida</taxon>
        <taxon>eudicotyledons</taxon>
        <taxon>Gunneridae</taxon>
        <taxon>Pentapetalae</taxon>
        <taxon>rosids</taxon>
        <taxon>fabids</taxon>
        <taxon>Fabales</taxon>
        <taxon>Fabaceae</taxon>
        <taxon>Papilionoideae</taxon>
        <taxon>50 kb inversion clade</taxon>
        <taxon>NPAAA clade</taxon>
        <taxon>Hologalegina</taxon>
        <taxon>IRL clade</taxon>
        <taxon>Trifolieae</taxon>
        <taxon>Trifolium</taxon>
    </lineage>
</organism>
<proteinExistence type="predicted"/>
<evidence type="ECO:0000313" key="2">
    <source>
        <dbReference type="Proteomes" id="UP000265520"/>
    </source>
</evidence>
<dbReference type="EMBL" id="LXQA010502802">
    <property type="protein sequence ID" value="MCI55859.1"/>
    <property type="molecule type" value="Genomic_DNA"/>
</dbReference>
<keyword evidence="2" id="KW-1185">Reference proteome</keyword>
<reference evidence="1 2" key="1">
    <citation type="journal article" date="2018" name="Front. Plant Sci.">
        <title>Red Clover (Trifolium pratense) and Zigzag Clover (T. medium) - A Picture of Genomic Similarities and Differences.</title>
        <authorList>
            <person name="Dluhosova J."/>
            <person name="Istvanek J."/>
            <person name="Nedelnik J."/>
            <person name="Repkova J."/>
        </authorList>
    </citation>
    <scope>NUCLEOTIDE SEQUENCE [LARGE SCALE GENOMIC DNA]</scope>
    <source>
        <strain evidence="2">cv. 10/8</strain>
        <tissue evidence="1">Leaf</tissue>
    </source>
</reference>
<name>A0A392T479_9FABA</name>
<evidence type="ECO:0000313" key="1">
    <source>
        <dbReference type="EMBL" id="MCI55859.1"/>
    </source>
</evidence>
<sequence length="51" mass="6244">MVEQMGGKIHRRLFGERRRLLRQDRLLRIQDSIDEKRIELDQARERLTLQA</sequence>
<dbReference type="AlphaFoldDB" id="A0A392T479"/>
<dbReference type="Proteomes" id="UP000265520">
    <property type="component" value="Unassembled WGS sequence"/>
</dbReference>
<comment type="caution">
    <text evidence="1">The sequence shown here is derived from an EMBL/GenBank/DDBJ whole genome shotgun (WGS) entry which is preliminary data.</text>
</comment>